<name>A0A168QSQ3_9BACL</name>
<organism evidence="1 2">
    <name type="scientific">Paenibacillus antarcticus</name>
    <dbReference type="NCBI Taxonomy" id="253703"/>
    <lineage>
        <taxon>Bacteria</taxon>
        <taxon>Bacillati</taxon>
        <taxon>Bacillota</taxon>
        <taxon>Bacilli</taxon>
        <taxon>Bacillales</taxon>
        <taxon>Paenibacillaceae</taxon>
        <taxon>Paenibacillus</taxon>
    </lineage>
</organism>
<keyword evidence="2" id="KW-1185">Reference proteome</keyword>
<comment type="caution">
    <text evidence="1">The sequence shown here is derived from an EMBL/GenBank/DDBJ whole genome shotgun (WGS) entry which is preliminary data.</text>
</comment>
<reference evidence="1 2" key="1">
    <citation type="submission" date="2016-03" db="EMBL/GenBank/DDBJ databases">
        <title>Draft genome sequence of Paenibacillus antarcticus CECT 5836.</title>
        <authorList>
            <person name="Shin S.-K."/>
            <person name="Yi H."/>
        </authorList>
    </citation>
    <scope>NUCLEOTIDE SEQUENCE [LARGE SCALE GENOMIC DNA]</scope>
    <source>
        <strain evidence="1 2">CECT 5836</strain>
    </source>
</reference>
<accession>A0A168QSQ3</accession>
<evidence type="ECO:0000313" key="1">
    <source>
        <dbReference type="EMBL" id="OAB48156.1"/>
    </source>
</evidence>
<evidence type="ECO:0000313" key="2">
    <source>
        <dbReference type="Proteomes" id="UP000077355"/>
    </source>
</evidence>
<sequence>MNQLNFHFNMITPFQKYKKVCRFFSPKDCASIYIWSTKKDTGIPMPLGLVPASISPTRLADGFGYAQVTLFVE</sequence>
<proteinExistence type="predicted"/>
<dbReference type="Proteomes" id="UP000077355">
    <property type="component" value="Unassembled WGS sequence"/>
</dbReference>
<dbReference type="AlphaFoldDB" id="A0A168QSQ3"/>
<dbReference type="EMBL" id="LVJI01000001">
    <property type="protein sequence ID" value="OAB48156.1"/>
    <property type="molecule type" value="Genomic_DNA"/>
</dbReference>
<gene>
    <name evidence="1" type="ORF">PBAT_00505</name>
</gene>
<protein>
    <submittedName>
        <fullName evidence="1">Uncharacterized protein</fullName>
    </submittedName>
</protein>